<protein>
    <submittedName>
        <fullName evidence="1">PTS sorbitol transporter subunit IIA</fullName>
    </submittedName>
</protein>
<dbReference type="GO" id="GO:0005737">
    <property type="term" value="C:cytoplasm"/>
    <property type="evidence" value="ECO:0007669"/>
    <property type="project" value="InterPro"/>
</dbReference>
<evidence type="ECO:0000313" key="1">
    <source>
        <dbReference type="EMBL" id="BDR56743.1"/>
    </source>
</evidence>
<reference evidence="1 2" key="1">
    <citation type="journal article" date="2023" name="Microbiol. Spectr.">
        <title>Symbiosis of Carpenter Bees with Uncharacterized Lactic Acid Bacteria Showing NAD Auxotrophy.</title>
        <authorList>
            <person name="Kawasaki S."/>
            <person name="Ozawa K."/>
            <person name="Mori T."/>
            <person name="Yamamoto A."/>
            <person name="Ito M."/>
            <person name="Ohkuma M."/>
            <person name="Sakamoto M."/>
            <person name="Matsutani M."/>
        </authorList>
    </citation>
    <scope>NUCLEOTIDE SEQUENCE [LARGE SCALE GENOMIC DNA]</scope>
    <source>
        <strain evidence="1 2">KimC2</strain>
    </source>
</reference>
<dbReference type="GO" id="GO:0008982">
    <property type="term" value="F:protein-N(PI)-phosphohistidine-sugar phosphotransferase activity"/>
    <property type="evidence" value="ECO:0007669"/>
    <property type="project" value="InterPro"/>
</dbReference>
<sequence>MDFKTRVTRIGNHALNTEDQMLVLFGESVTQEIAEISISQEFLDNEMKRKFTLKKGDQVLIGDTAFDVEYVGSLVQENMRTINHINLVFNHKGDHLESAVYLDGKIDFSNLKIGSEITYSD</sequence>
<dbReference type="InterPro" id="IPR036665">
    <property type="entry name" value="PTS_IIA_glucitol/sorbitol_sf"/>
</dbReference>
<name>A0AAU9CZP1_9LACO</name>
<dbReference type="EMBL" id="AP026801">
    <property type="protein sequence ID" value="BDR56743.1"/>
    <property type="molecule type" value="Genomic_DNA"/>
</dbReference>
<dbReference type="GO" id="GO:0016301">
    <property type="term" value="F:kinase activity"/>
    <property type="evidence" value="ECO:0007669"/>
    <property type="project" value="TreeGrafter"/>
</dbReference>
<dbReference type="PANTHER" id="PTHR40398:SF1">
    <property type="entry name" value="PTS SYSTEM GLUCITOL_SORBITOL-SPECIFIC EIIA COMPONENT"/>
    <property type="match status" value="1"/>
</dbReference>
<accession>A0AAU9CZP1</accession>
<organism evidence="1 2">
    <name type="scientific">Xylocopilactobacillus apis</name>
    <dbReference type="NCBI Taxonomy" id="2932183"/>
    <lineage>
        <taxon>Bacteria</taxon>
        <taxon>Bacillati</taxon>
        <taxon>Bacillota</taxon>
        <taxon>Bacilli</taxon>
        <taxon>Lactobacillales</taxon>
        <taxon>Lactobacillaceae</taxon>
        <taxon>Xylocopilactobacillus</taxon>
    </lineage>
</organism>
<dbReference type="GO" id="GO:0009401">
    <property type="term" value="P:phosphoenolpyruvate-dependent sugar phosphotransferase system"/>
    <property type="evidence" value="ECO:0007669"/>
    <property type="project" value="InterPro"/>
</dbReference>
<dbReference type="InterPro" id="IPR004716">
    <property type="entry name" value="PTS_IIA_glucitol/sorbitol-sp"/>
</dbReference>
<dbReference type="PANTHER" id="PTHR40398">
    <property type="entry name" value="PTS SYSTEM GLUCITOL/SORBITOL-SPECIFIC EIIA COMPONENT"/>
    <property type="match status" value="1"/>
</dbReference>
<dbReference type="Proteomes" id="UP001321804">
    <property type="component" value="Chromosome"/>
</dbReference>
<proteinExistence type="predicted"/>
<dbReference type="Pfam" id="PF03829">
    <property type="entry name" value="PTSIIA_gutA"/>
    <property type="match status" value="1"/>
</dbReference>
<keyword evidence="2" id="KW-1185">Reference proteome</keyword>
<gene>
    <name evidence="1" type="ORF">KIMC2_13050</name>
</gene>
<dbReference type="RefSeq" id="WP_317695157.1">
    <property type="nucleotide sequence ID" value="NZ_AP026801.1"/>
</dbReference>
<dbReference type="SUPFAM" id="SSF141530">
    <property type="entry name" value="PTSIIA/GutA-like"/>
    <property type="match status" value="1"/>
</dbReference>
<dbReference type="KEGG" id="xak:KIMC2_13050"/>
<evidence type="ECO:0000313" key="2">
    <source>
        <dbReference type="Proteomes" id="UP001321804"/>
    </source>
</evidence>
<dbReference type="AlphaFoldDB" id="A0AAU9CZP1"/>
<dbReference type="Gene3D" id="2.40.33.40">
    <property type="entry name" value="Phosphotransferase system, glucitol/sorbitol-specific IIA component"/>
    <property type="match status" value="1"/>
</dbReference>